<keyword evidence="1" id="KW-0472">Membrane</keyword>
<protein>
    <submittedName>
        <fullName evidence="2">Uncharacterized protein</fullName>
    </submittedName>
</protein>
<evidence type="ECO:0000313" key="3">
    <source>
        <dbReference type="Proteomes" id="UP000277928"/>
    </source>
</evidence>
<sequence length="139" mass="15203">MRSVTASAIVHSHGESLDAENNLKRPGETFVGGNVTDVVFIPENPMEGGRNGTQLIVDAAPLKYMYIYVGILYLSVIIMVVVLDGMMPRLRGESAVTSSMRSADTLHSTYDEPRPVVHNVLPEYDTLRPSPILPLHNNG</sequence>
<organism evidence="2 3">
    <name type="scientific">Litomosoides sigmodontis</name>
    <name type="common">Filarial nematode worm</name>
    <dbReference type="NCBI Taxonomy" id="42156"/>
    <lineage>
        <taxon>Eukaryota</taxon>
        <taxon>Metazoa</taxon>
        <taxon>Ecdysozoa</taxon>
        <taxon>Nematoda</taxon>
        <taxon>Chromadorea</taxon>
        <taxon>Rhabditida</taxon>
        <taxon>Spirurina</taxon>
        <taxon>Spiruromorpha</taxon>
        <taxon>Filarioidea</taxon>
        <taxon>Onchocercidae</taxon>
        <taxon>Litomosoides</taxon>
    </lineage>
</organism>
<keyword evidence="3" id="KW-1185">Reference proteome</keyword>
<dbReference type="AlphaFoldDB" id="A0A3P6TE47"/>
<dbReference type="EMBL" id="UYRX01000815">
    <property type="protein sequence ID" value="VDK86432.1"/>
    <property type="molecule type" value="Genomic_DNA"/>
</dbReference>
<evidence type="ECO:0000256" key="1">
    <source>
        <dbReference type="SAM" id="Phobius"/>
    </source>
</evidence>
<keyword evidence="1" id="KW-1133">Transmembrane helix</keyword>
<dbReference type="OrthoDB" id="5862459at2759"/>
<feature type="transmembrane region" description="Helical" evidence="1">
    <location>
        <begin position="65"/>
        <end position="83"/>
    </location>
</feature>
<keyword evidence="1" id="KW-0812">Transmembrane</keyword>
<name>A0A3P6TE47_LITSI</name>
<dbReference type="Proteomes" id="UP000277928">
    <property type="component" value="Unassembled WGS sequence"/>
</dbReference>
<gene>
    <name evidence="2" type="ORF">NLS_LOCUS7617</name>
</gene>
<proteinExistence type="predicted"/>
<accession>A0A3P6TE47</accession>
<evidence type="ECO:0000313" key="2">
    <source>
        <dbReference type="EMBL" id="VDK86432.1"/>
    </source>
</evidence>
<reference evidence="2 3" key="1">
    <citation type="submission" date="2018-08" db="EMBL/GenBank/DDBJ databases">
        <authorList>
            <person name="Laetsch R D."/>
            <person name="Stevens L."/>
            <person name="Kumar S."/>
            <person name="Blaxter L. M."/>
        </authorList>
    </citation>
    <scope>NUCLEOTIDE SEQUENCE [LARGE SCALE GENOMIC DNA]</scope>
</reference>